<dbReference type="HOGENOM" id="CLU_1985663_0_0_1"/>
<gene>
    <name evidence="1" type="ordered locus">VIT_02s0012g01690</name>
</gene>
<protein>
    <submittedName>
        <fullName evidence="1">Uncharacterized protein</fullName>
    </submittedName>
</protein>
<reference evidence="2" key="1">
    <citation type="journal article" date="2007" name="Nature">
        <title>The grapevine genome sequence suggests ancestral hexaploidization in major angiosperm phyla.</title>
        <authorList>
            <consortium name="The French-Italian Public Consortium for Grapevine Genome Characterization."/>
            <person name="Jaillon O."/>
            <person name="Aury J.-M."/>
            <person name="Noel B."/>
            <person name="Policriti A."/>
            <person name="Clepet C."/>
            <person name="Casagrande A."/>
            <person name="Choisne N."/>
            <person name="Aubourg S."/>
            <person name="Vitulo N."/>
            <person name="Jubin C."/>
            <person name="Vezzi A."/>
            <person name="Legeai F."/>
            <person name="Hugueney P."/>
            <person name="Dasilva C."/>
            <person name="Horner D."/>
            <person name="Mica E."/>
            <person name="Jublot D."/>
            <person name="Poulain J."/>
            <person name="Bruyere C."/>
            <person name="Billault A."/>
            <person name="Segurens B."/>
            <person name="Gouyvenoux M."/>
            <person name="Ugarte E."/>
            <person name="Cattonaro F."/>
            <person name="Anthouard V."/>
            <person name="Vico V."/>
            <person name="Del Fabbro C."/>
            <person name="Alaux M."/>
            <person name="Di Gaspero G."/>
            <person name="Dumas V."/>
            <person name="Felice N."/>
            <person name="Paillard S."/>
            <person name="Juman I."/>
            <person name="Moroldo M."/>
            <person name="Scalabrin S."/>
            <person name="Canaguier A."/>
            <person name="Le Clainche I."/>
            <person name="Malacrida G."/>
            <person name="Durand E."/>
            <person name="Pesole G."/>
            <person name="Laucou V."/>
            <person name="Chatelet P."/>
            <person name="Merdinoglu D."/>
            <person name="Delledonne M."/>
            <person name="Pezzotti M."/>
            <person name="Lecharny A."/>
            <person name="Scarpelli C."/>
            <person name="Artiguenave F."/>
            <person name="Pe M.E."/>
            <person name="Valle G."/>
            <person name="Morgante M."/>
            <person name="Caboche M."/>
            <person name="Adam-Blondon A.-F."/>
            <person name="Weissenbach J."/>
            <person name="Quetier F."/>
            <person name="Wincker P."/>
        </authorList>
    </citation>
    <scope>NUCLEOTIDE SEQUENCE [LARGE SCALE GENOMIC DNA]</scope>
    <source>
        <strain evidence="2">cv. Pinot noir / PN40024</strain>
    </source>
</reference>
<accession>F6HT66</accession>
<keyword evidence="2" id="KW-1185">Reference proteome</keyword>
<dbReference type="Proteomes" id="UP000009183">
    <property type="component" value="Chromosome 2"/>
</dbReference>
<dbReference type="AlphaFoldDB" id="F6HT66"/>
<evidence type="ECO:0000313" key="1">
    <source>
        <dbReference type="EMBL" id="CCB57876.1"/>
    </source>
</evidence>
<name>F6HT66_VITVI</name>
<evidence type="ECO:0000313" key="2">
    <source>
        <dbReference type="Proteomes" id="UP000009183"/>
    </source>
</evidence>
<sequence length="126" mass="14311">MGKVVDAVMRENGYGCGVEREVVRGGSQIAKSVKNEQYKAKLEEKYEVGENMKTATTRALKRRDDLLRDNLHNSPERKALLREGLKRRDVRMWKIIVGDPRQNHCGWRSLSAATLEGISEILGTQD</sequence>
<organism evidence="1 2">
    <name type="scientific">Vitis vinifera</name>
    <name type="common">Grape</name>
    <dbReference type="NCBI Taxonomy" id="29760"/>
    <lineage>
        <taxon>Eukaryota</taxon>
        <taxon>Viridiplantae</taxon>
        <taxon>Streptophyta</taxon>
        <taxon>Embryophyta</taxon>
        <taxon>Tracheophyta</taxon>
        <taxon>Spermatophyta</taxon>
        <taxon>Magnoliopsida</taxon>
        <taxon>eudicotyledons</taxon>
        <taxon>Gunneridae</taxon>
        <taxon>Pentapetalae</taxon>
        <taxon>rosids</taxon>
        <taxon>Vitales</taxon>
        <taxon>Vitaceae</taxon>
        <taxon>Viteae</taxon>
        <taxon>Vitis</taxon>
    </lineage>
</organism>
<dbReference type="EMBL" id="FN596247">
    <property type="protein sequence ID" value="CCB57876.1"/>
    <property type="molecule type" value="Genomic_DNA"/>
</dbReference>
<proteinExistence type="predicted"/>
<dbReference type="InParanoid" id="F6HT66"/>
<dbReference type="PaxDb" id="29760-VIT_02s0012g01690.t01"/>